<dbReference type="GO" id="GO:0016491">
    <property type="term" value="F:oxidoreductase activity"/>
    <property type="evidence" value="ECO:0007669"/>
    <property type="project" value="UniProtKB-KW"/>
</dbReference>
<protein>
    <submittedName>
        <fullName evidence="5">NAD-dependent epimerase/dehydratase family protein</fullName>
    </submittedName>
</protein>
<evidence type="ECO:0000256" key="1">
    <source>
        <dbReference type="ARBA" id="ARBA00007637"/>
    </source>
</evidence>
<dbReference type="InterPro" id="IPR001509">
    <property type="entry name" value="Epimerase_deHydtase"/>
</dbReference>
<dbReference type="RefSeq" id="WP_267621661.1">
    <property type="nucleotide sequence ID" value="NZ_JAODIW010000006.1"/>
</dbReference>
<keyword evidence="6" id="KW-1185">Reference proteome</keyword>
<dbReference type="PANTHER" id="PTHR43103">
    <property type="entry name" value="NUCLEOSIDE-DIPHOSPHATE-SUGAR EPIMERASE"/>
    <property type="match status" value="1"/>
</dbReference>
<keyword evidence="2" id="KW-0560">Oxidoreductase</keyword>
<comment type="similarity">
    <text evidence="1">Belongs to the NAD(P)-dependent epimerase/dehydratase family.</text>
</comment>
<gene>
    <name evidence="5" type="ORF">ACFO0N_16450</name>
</gene>
<evidence type="ECO:0000256" key="2">
    <source>
        <dbReference type="ARBA" id="ARBA00023002"/>
    </source>
</evidence>
<organism evidence="5 6">
    <name type="scientific">Halobium salinum</name>
    <dbReference type="NCBI Taxonomy" id="1364940"/>
    <lineage>
        <taxon>Archaea</taxon>
        <taxon>Methanobacteriati</taxon>
        <taxon>Methanobacteriota</taxon>
        <taxon>Stenosarchaea group</taxon>
        <taxon>Halobacteria</taxon>
        <taxon>Halobacteriales</taxon>
        <taxon>Haloferacaceae</taxon>
        <taxon>Halobium</taxon>
    </lineage>
</organism>
<feature type="domain" description="NAD-dependent epimerase/dehydratase" evidence="4">
    <location>
        <begin position="9"/>
        <end position="233"/>
    </location>
</feature>
<reference evidence="5 6" key="1">
    <citation type="journal article" date="2019" name="Int. J. Syst. Evol. Microbiol.">
        <title>The Global Catalogue of Microorganisms (GCM) 10K type strain sequencing project: providing services to taxonomists for standard genome sequencing and annotation.</title>
        <authorList>
            <consortium name="The Broad Institute Genomics Platform"/>
            <consortium name="The Broad Institute Genome Sequencing Center for Infectious Disease"/>
            <person name="Wu L."/>
            <person name="Ma J."/>
        </authorList>
    </citation>
    <scope>NUCLEOTIDE SEQUENCE [LARGE SCALE GENOMIC DNA]</scope>
    <source>
        <strain evidence="5 6">CGMCC 1.12553</strain>
    </source>
</reference>
<dbReference type="EMBL" id="JBHSDS010000008">
    <property type="protein sequence ID" value="MFC4359534.1"/>
    <property type="molecule type" value="Genomic_DNA"/>
</dbReference>
<comment type="caution">
    <text evidence="5">The sequence shown here is derived from an EMBL/GenBank/DDBJ whole genome shotgun (WGS) entry which is preliminary data.</text>
</comment>
<dbReference type="InterPro" id="IPR036291">
    <property type="entry name" value="NAD(P)-bd_dom_sf"/>
</dbReference>
<dbReference type="Proteomes" id="UP001595921">
    <property type="component" value="Unassembled WGS sequence"/>
</dbReference>
<evidence type="ECO:0000256" key="3">
    <source>
        <dbReference type="ARBA" id="ARBA00023027"/>
    </source>
</evidence>
<evidence type="ECO:0000313" key="5">
    <source>
        <dbReference type="EMBL" id="MFC4359534.1"/>
    </source>
</evidence>
<accession>A0ABD5PFQ3</accession>
<proteinExistence type="inferred from homology"/>
<dbReference type="AlphaFoldDB" id="A0ABD5PFQ3"/>
<dbReference type="Gene3D" id="3.40.50.720">
    <property type="entry name" value="NAD(P)-binding Rossmann-like Domain"/>
    <property type="match status" value="1"/>
</dbReference>
<dbReference type="Pfam" id="PF01370">
    <property type="entry name" value="Epimerase"/>
    <property type="match status" value="1"/>
</dbReference>
<evidence type="ECO:0000313" key="6">
    <source>
        <dbReference type="Proteomes" id="UP001595921"/>
    </source>
</evidence>
<name>A0ABD5PFQ3_9EURY</name>
<keyword evidence="3" id="KW-0520">NAD</keyword>
<evidence type="ECO:0000259" key="4">
    <source>
        <dbReference type="Pfam" id="PF01370"/>
    </source>
</evidence>
<dbReference type="SUPFAM" id="SSF51735">
    <property type="entry name" value="NAD(P)-binding Rossmann-fold domains"/>
    <property type="match status" value="1"/>
</dbReference>
<sequence length="299" mass="32186">MAIDAATTVAVTGGNGTLGSAVLAHLAEAGYRTVNLSRGSRREETADAYRRVDLLDAGQVYAALAESDADAVVHLGSVPTPTEDPGHVVFESNVVSAYHVLEAAGALGLESATLASSMSALGAGFEEKPVEVDALPVDESHRLSPSNPYGLGKQTVEVVADGFARRESAPGKIASLRFPWVTSDADCRETFVEADRSLDGLRESTHHHTAHNTLFAYVHVDDAVRLVRRCVEADFAGHERFWLSAPDTSVEAESERVVAEEYPAATLRRELEGYEALVDTAKAEELLGWEAKKSWRDLR</sequence>
<dbReference type="PANTHER" id="PTHR43103:SF5">
    <property type="entry name" value="4-EPIMERASE, PUTATIVE (AFU_ORTHOLOGUE AFUA_7G00360)-RELATED"/>
    <property type="match status" value="1"/>
</dbReference>